<dbReference type="PROSITE" id="PS51779">
    <property type="entry name" value="POTRA"/>
    <property type="match status" value="3"/>
</dbReference>
<evidence type="ECO:0000256" key="6">
    <source>
        <dbReference type="ARBA" id="ARBA00023136"/>
    </source>
</evidence>
<evidence type="ECO:0000256" key="9">
    <source>
        <dbReference type="NCBIfam" id="TIGR03303"/>
    </source>
</evidence>
<dbReference type="HAMAP" id="MF_01430">
    <property type="entry name" value="OM_assembly_BamA"/>
    <property type="match status" value="1"/>
</dbReference>
<dbReference type="PANTHER" id="PTHR12815">
    <property type="entry name" value="SORTING AND ASSEMBLY MACHINERY SAMM50 PROTEIN FAMILY MEMBER"/>
    <property type="match status" value="1"/>
</dbReference>
<keyword evidence="2 8" id="KW-1134">Transmembrane beta strand</keyword>
<evidence type="ECO:0000256" key="5">
    <source>
        <dbReference type="ARBA" id="ARBA00022737"/>
    </source>
</evidence>
<dbReference type="InterPro" id="IPR034746">
    <property type="entry name" value="POTRA"/>
</dbReference>
<sequence precursor="true">MHPTLRALLIASAALSLPAVASDPAAAQNRPTRAARPAPAGAEGVVREIEVRGNQRIEADTVRSYMLLQPGDAFDADRLDRSLKSLYATGLFRDVRIARDGGRVVVDVAENPIVNRVAFEGNRKISDDVLRGEVQLRARSVYTPQAVQADRQRIVELYARRGRFGAVVEPKLIELEQNRVDVVYEIQENEAALVARINFVGNRAYSDSRLKEVVATKEQAWYRIFSSSDQFDPDRLSFDRELLRRFYLRSGYADVQISGATAELAPDRTGFFVTYTLDEGPRYRVGKVDVVSNIRNLDAESLRGLVRVEEGDWYDGDVVERVSQSLQDTVNLRGFPFVDVQPRIQRDRESRRVDLTFEVNEAPRVFVERIDITGNTRTQDRVVRREFRIAEGDAFNAAQIRRSRQRIRDLGYFSDVQVTSAPGSAPDRAVLNTQVTERATGEVSLGGGYSTDAGALADVGLRERNLLGTGIDARINGTLAQRRSQVDLSITDPAFLDRNLAAGFDLFYIQRNLLAIANYRERRAGFAVRAGYAFNERLRQTWAYTLTNREIFDVSQNASRFVRQQQGETLLSQIGQTISYDFRDSIIDPRRGGVLRLGTDFAGLGGDAAYIRARLDGSYFIPLEAYFGDPDYVLSLSGSIGYLETLFGKEDRIVDRFFLGGENLRGFRIAGAGPRDLNTRDSLGGRFIWTQSTELRYPLPLPAELGLIGRAFVDVGSLSQSEKSTADVRVADDASPRVGAGVGISWRSPFGLINIDLAQAVVKKSYDETQVFRFGFGTRF</sequence>
<feature type="signal peptide" evidence="8">
    <location>
        <begin position="1"/>
        <end position="21"/>
    </location>
</feature>
<evidence type="ECO:0000313" key="12">
    <source>
        <dbReference type="EMBL" id="GAA0578631.1"/>
    </source>
</evidence>
<dbReference type="EMBL" id="BAAAFZ010000015">
    <property type="protein sequence ID" value="GAA0578631.1"/>
    <property type="molecule type" value="Genomic_DNA"/>
</dbReference>
<dbReference type="PIRSF" id="PIRSF006076">
    <property type="entry name" value="OM_assembly_OMP85"/>
    <property type="match status" value="1"/>
</dbReference>
<keyword evidence="13" id="KW-1185">Reference proteome</keyword>
<protein>
    <recommendedName>
        <fullName evidence="8 9">Outer membrane protein assembly factor BamA</fullName>
    </recommendedName>
</protein>
<comment type="caution">
    <text evidence="12">The sequence shown here is derived from an EMBL/GenBank/DDBJ whole genome shotgun (WGS) entry which is preliminary data.</text>
</comment>
<feature type="domain" description="POTRA" evidence="11">
    <location>
        <begin position="365"/>
        <end position="438"/>
    </location>
</feature>
<proteinExistence type="inferred from homology"/>
<feature type="chain" id="PRO_5044908351" description="Outer membrane protein assembly factor BamA" evidence="8">
    <location>
        <begin position="22"/>
        <end position="780"/>
    </location>
</feature>
<dbReference type="Pfam" id="PF01103">
    <property type="entry name" value="Omp85"/>
    <property type="match status" value="1"/>
</dbReference>
<dbReference type="Gene3D" id="3.10.20.310">
    <property type="entry name" value="membrane protein fhac"/>
    <property type="match status" value="5"/>
</dbReference>
<comment type="similarity">
    <text evidence="8">Belongs to the BamA family.</text>
</comment>
<keyword evidence="3 8" id="KW-0812">Transmembrane</keyword>
<evidence type="ECO:0000313" key="13">
    <source>
        <dbReference type="Proteomes" id="UP001501588"/>
    </source>
</evidence>
<evidence type="ECO:0000256" key="1">
    <source>
        <dbReference type="ARBA" id="ARBA00004370"/>
    </source>
</evidence>
<keyword evidence="6 8" id="KW-0472">Membrane</keyword>
<accession>A0ABN1EZS7</accession>
<evidence type="ECO:0000256" key="4">
    <source>
        <dbReference type="ARBA" id="ARBA00022729"/>
    </source>
</evidence>
<dbReference type="RefSeq" id="WP_343894731.1">
    <property type="nucleotide sequence ID" value="NZ_BAAAFZ010000015.1"/>
</dbReference>
<dbReference type="NCBIfam" id="TIGR03303">
    <property type="entry name" value="OM_YaeT"/>
    <property type="match status" value="1"/>
</dbReference>
<dbReference type="Pfam" id="PF07244">
    <property type="entry name" value="POTRA"/>
    <property type="match status" value="5"/>
</dbReference>
<feature type="region of interest" description="Disordered" evidence="10">
    <location>
        <begin position="22"/>
        <end position="41"/>
    </location>
</feature>
<dbReference type="Gene3D" id="2.40.160.50">
    <property type="entry name" value="membrane protein fhac: a member of the omp85/tpsb transporter family"/>
    <property type="match status" value="1"/>
</dbReference>
<organism evidence="12 13">
    <name type="scientific">Craurococcus roseus</name>
    <dbReference type="NCBI Taxonomy" id="77585"/>
    <lineage>
        <taxon>Bacteria</taxon>
        <taxon>Pseudomonadati</taxon>
        <taxon>Pseudomonadota</taxon>
        <taxon>Alphaproteobacteria</taxon>
        <taxon>Acetobacterales</taxon>
        <taxon>Acetobacteraceae</taxon>
        <taxon>Craurococcus</taxon>
    </lineage>
</organism>
<evidence type="ECO:0000256" key="3">
    <source>
        <dbReference type="ARBA" id="ARBA00022692"/>
    </source>
</evidence>
<evidence type="ECO:0000256" key="8">
    <source>
        <dbReference type="HAMAP-Rule" id="MF_01430"/>
    </source>
</evidence>
<dbReference type="InterPro" id="IPR010827">
    <property type="entry name" value="BamA/TamA_POTRA"/>
</dbReference>
<evidence type="ECO:0000256" key="7">
    <source>
        <dbReference type="ARBA" id="ARBA00023237"/>
    </source>
</evidence>
<keyword evidence="5 8" id="KW-0677">Repeat</keyword>
<keyword evidence="4 8" id="KW-0732">Signal</keyword>
<dbReference type="InterPro" id="IPR023707">
    <property type="entry name" value="OM_assembly_BamA"/>
</dbReference>
<evidence type="ECO:0000256" key="10">
    <source>
        <dbReference type="SAM" id="MobiDB-lite"/>
    </source>
</evidence>
<reference evidence="12 13" key="1">
    <citation type="journal article" date="2019" name="Int. J. Syst. Evol. Microbiol.">
        <title>The Global Catalogue of Microorganisms (GCM) 10K type strain sequencing project: providing services to taxonomists for standard genome sequencing and annotation.</title>
        <authorList>
            <consortium name="The Broad Institute Genomics Platform"/>
            <consortium name="The Broad Institute Genome Sequencing Center for Infectious Disease"/>
            <person name="Wu L."/>
            <person name="Ma J."/>
        </authorList>
    </citation>
    <scope>NUCLEOTIDE SEQUENCE [LARGE SCALE GENOMIC DNA]</scope>
    <source>
        <strain evidence="12 13">JCM 9933</strain>
    </source>
</reference>
<comment type="subcellular location">
    <subcellularLocation>
        <location evidence="8">Cell outer membrane</location>
    </subcellularLocation>
    <subcellularLocation>
        <location evidence="1">Membrane</location>
    </subcellularLocation>
</comment>
<dbReference type="PANTHER" id="PTHR12815:SF23">
    <property type="entry name" value="OUTER MEMBRANE PROTEIN ASSEMBLY FACTOR BAMA"/>
    <property type="match status" value="1"/>
</dbReference>
<evidence type="ECO:0000259" key="11">
    <source>
        <dbReference type="PROSITE" id="PS51779"/>
    </source>
</evidence>
<feature type="domain" description="POTRA" evidence="11">
    <location>
        <begin position="112"/>
        <end position="189"/>
    </location>
</feature>
<evidence type="ECO:0000256" key="2">
    <source>
        <dbReference type="ARBA" id="ARBA00022452"/>
    </source>
</evidence>
<comment type="subunit">
    <text evidence="8">Part of the Bam complex.</text>
</comment>
<keyword evidence="7 8" id="KW-0998">Cell outer membrane</keyword>
<comment type="function">
    <text evidence="8">Part of the outer membrane protein assembly complex, which is involved in assembly and insertion of beta-barrel proteins into the outer membrane.</text>
</comment>
<feature type="domain" description="POTRA" evidence="11">
    <location>
        <begin position="44"/>
        <end position="111"/>
    </location>
</feature>
<name>A0ABN1EZS7_9PROT</name>
<dbReference type="InterPro" id="IPR000184">
    <property type="entry name" value="Bac_surfAg_D15"/>
</dbReference>
<dbReference type="InterPro" id="IPR039910">
    <property type="entry name" value="D15-like"/>
</dbReference>
<gene>
    <name evidence="8 12" type="primary">bamA</name>
    <name evidence="12" type="ORF">GCM10009416_16470</name>
</gene>
<dbReference type="Proteomes" id="UP001501588">
    <property type="component" value="Unassembled WGS sequence"/>
</dbReference>